<feature type="domain" description="RNase H type-1" evidence="1">
    <location>
        <begin position="76"/>
        <end position="123"/>
    </location>
</feature>
<organism evidence="2 3">
    <name type="scientific">Dipteronia sinensis</name>
    <dbReference type="NCBI Taxonomy" id="43782"/>
    <lineage>
        <taxon>Eukaryota</taxon>
        <taxon>Viridiplantae</taxon>
        <taxon>Streptophyta</taxon>
        <taxon>Embryophyta</taxon>
        <taxon>Tracheophyta</taxon>
        <taxon>Spermatophyta</taxon>
        <taxon>Magnoliopsida</taxon>
        <taxon>eudicotyledons</taxon>
        <taxon>Gunneridae</taxon>
        <taxon>Pentapetalae</taxon>
        <taxon>rosids</taxon>
        <taxon>malvids</taxon>
        <taxon>Sapindales</taxon>
        <taxon>Sapindaceae</taxon>
        <taxon>Hippocastanoideae</taxon>
        <taxon>Acereae</taxon>
        <taxon>Dipteronia</taxon>
    </lineage>
</organism>
<dbReference type="Proteomes" id="UP001281410">
    <property type="component" value="Unassembled WGS sequence"/>
</dbReference>
<evidence type="ECO:0000313" key="3">
    <source>
        <dbReference type="Proteomes" id="UP001281410"/>
    </source>
</evidence>
<dbReference type="Pfam" id="PF13456">
    <property type="entry name" value="RVT_3"/>
    <property type="match status" value="1"/>
</dbReference>
<name>A0AAE0DWR0_9ROSI</name>
<proteinExistence type="predicted"/>
<sequence>MVSVVRAVQVLNSQSMLCFGVLRLRRSGPYSGTLWAMHQSGMPLAAATCFDWIPPPHNVLKLNNVVAIHNGVLVMGLGAAIRDDKDKVVATLSKPLPGMFTAEIGEILALRESLSLAKRLNISVQIAEDGQHSMDRKEEEEKRDVLA</sequence>
<dbReference type="AlphaFoldDB" id="A0AAE0DWR0"/>
<gene>
    <name evidence="2" type="ORF">Dsin_025038</name>
</gene>
<keyword evidence="3" id="KW-1185">Reference proteome</keyword>
<accession>A0AAE0DWR0</accession>
<dbReference type="EMBL" id="JANJYJ010000008">
    <property type="protein sequence ID" value="KAK3193728.1"/>
    <property type="molecule type" value="Genomic_DNA"/>
</dbReference>
<evidence type="ECO:0000313" key="2">
    <source>
        <dbReference type="EMBL" id="KAK3193728.1"/>
    </source>
</evidence>
<reference evidence="2" key="1">
    <citation type="journal article" date="2023" name="Plant J.">
        <title>Genome sequences and population genomics provide insights into the demographic history, inbreeding, and mutation load of two 'living fossil' tree species of Dipteronia.</title>
        <authorList>
            <person name="Feng Y."/>
            <person name="Comes H.P."/>
            <person name="Chen J."/>
            <person name="Zhu S."/>
            <person name="Lu R."/>
            <person name="Zhang X."/>
            <person name="Li P."/>
            <person name="Qiu J."/>
            <person name="Olsen K.M."/>
            <person name="Qiu Y."/>
        </authorList>
    </citation>
    <scope>NUCLEOTIDE SEQUENCE</scope>
    <source>
        <strain evidence="2">NBL</strain>
    </source>
</reference>
<dbReference type="SUPFAM" id="SSF53098">
    <property type="entry name" value="Ribonuclease H-like"/>
    <property type="match status" value="1"/>
</dbReference>
<evidence type="ECO:0000259" key="1">
    <source>
        <dbReference type="Pfam" id="PF13456"/>
    </source>
</evidence>
<comment type="caution">
    <text evidence="2">The sequence shown here is derived from an EMBL/GenBank/DDBJ whole genome shotgun (WGS) entry which is preliminary data.</text>
</comment>
<protein>
    <recommendedName>
        <fullName evidence="1">RNase H type-1 domain-containing protein</fullName>
    </recommendedName>
</protein>
<dbReference type="InterPro" id="IPR002156">
    <property type="entry name" value="RNaseH_domain"/>
</dbReference>
<dbReference type="InterPro" id="IPR012337">
    <property type="entry name" value="RNaseH-like_sf"/>
</dbReference>
<dbReference type="GO" id="GO:0004523">
    <property type="term" value="F:RNA-DNA hybrid ribonuclease activity"/>
    <property type="evidence" value="ECO:0007669"/>
    <property type="project" value="InterPro"/>
</dbReference>
<dbReference type="GO" id="GO:0003676">
    <property type="term" value="F:nucleic acid binding"/>
    <property type="evidence" value="ECO:0007669"/>
    <property type="project" value="InterPro"/>
</dbReference>